<keyword evidence="2" id="KW-0677">Repeat</keyword>
<evidence type="ECO:0000256" key="3">
    <source>
        <dbReference type="PROSITE-ProRule" id="PRU00221"/>
    </source>
</evidence>
<dbReference type="STRING" id="5786.F0ZYQ1"/>
<evidence type="ECO:0000256" key="4">
    <source>
        <dbReference type="SAM" id="MobiDB-lite"/>
    </source>
</evidence>
<dbReference type="PROSITE" id="PS50082">
    <property type="entry name" value="WD_REPEATS_2"/>
    <property type="match status" value="4"/>
</dbReference>
<protein>
    <submittedName>
        <fullName evidence="5">Uncharacterized protein</fullName>
    </submittedName>
</protein>
<accession>F0ZYQ1</accession>
<dbReference type="SUPFAM" id="SSF50978">
    <property type="entry name" value="WD40 repeat-like"/>
    <property type="match status" value="1"/>
</dbReference>
<feature type="compositionally biased region" description="Low complexity" evidence="4">
    <location>
        <begin position="10"/>
        <end position="29"/>
    </location>
</feature>
<evidence type="ECO:0000256" key="1">
    <source>
        <dbReference type="ARBA" id="ARBA00022574"/>
    </source>
</evidence>
<dbReference type="EMBL" id="GL871290">
    <property type="protein sequence ID" value="EGC30916.1"/>
    <property type="molecule type" value="Genomic_DNA"/>
</dbReference>
<dbReference type="RefSeq" id="XP_003292545.1">
    <property type="nucleotide sequence ID" value="XM_003292497.1"/>
</dbReference>
<dbReference type="InterPro" id="IPR019775">
    <property type="entry name" value="WD40_repeat_CS"/>
</dbReference>
<dbReference type="CDD" id="cd00200">
    <property type="entry name" value="WD40"/>
    <property type="match status" value="1"/>
</dbReference>
<dbReference type="KEGG" id="dpp:DICPUDRAFT_50500"/>
<evidence type="ECO:0000256" key="2">
    <source>
        <dbReference type="ARBA" id="ARBA00022737"/>
    </source>
</evidence>
<dbReference type="GeneID" id="10508435"/>
<feature type="repeat" description="WD" evidence="3">
    <location>
        <begin position="335"/>
        <end position="374"/>
    </location>
</feature>
<dbReference type="PANTHER" id="PTHR14604">
    <property type="entry name" value="WD40 REPEAT PF20"/>
    <property type="match status" value="1"/>
</dbReference>
<keyword evidence="6" id="KW-1185">Reference proteome</keyword>
<organism evidence="5 6">
    <name type="scientific">Dictyostelium purpureum</name>
    <name type="common">Slime mold</name>
    <dbReference type="NCBI Taxonomy" id="5786"/>
    <lineage>
        <taxon>Eukaryota</taxon>
        <taxon>Amoebozoa</taxon>
        <taxon>Evosea</taxon>
        <taxon>Eumycetozoa</taxon>
        <taxon>Dictyostelia</taxon>
        <taxon>Dictyosteliales</taxon>
        <taxon>Dictyosteliaceae</taxon>
        <taxon>Dictyostelium</taxon>
    </lineage>
</organism>
<dbReference type="PRINTS" id="PR00320">
    <property type="entry name" value="GPROTEINBRPT"/>
</dbReference>
<feature type="repeat" description="WD" evidence="3">
    <location>
        <begin position="413"/>
        <end position="452"/>
    </location>
</feature>
<dbReference type="InterPro" id="IPR036322">
    <property type="entry name" value="WD40_repeat_dom_sf"/>
</dbReference>
<dbReference type="Proteomes" id="UP000001064">
    <property type="component" value="Unassembled WGS sequence"/>
</dbReference>
<dbReference type="SMART" id="SM00320">
    <property type="entry name" value="WD40"/>
    <property type="match status" value="7"/>
</dbReference>
<dbReference type="PROSITE" id="PS50294">
    <property type="entry name" value="WD_REPEATS_REGION"/>
    <property type="match status" value="3"/>
</dbReference>
<dbReference type="FunCoup" id="F0ZYQ1">
    <property type="interactions" value="398"/>
</dbReference>
<reference evidence="6" key="1">
    <citation type="journal article" date="2011" name="Genome Biol.">
        <title>Comparative genomics of the social amoebae Dictyostelium discoideum and Dictyostelium purpureum.</title>
        <authorList>
            <consortium name="US DOE Joint Genome Institute (JGI-PGF)"/>
            <person name="Sucgang R."/>
            <person name="Kuo A."/>
            <person name="Tian X."/>
            <person name="Salerno W."/>
            <person name="Parikh A."/>
            <person name="Feasley C.L."/>
            <person name="Dalin E."/>
            <person name="Tu H."/>
            <person name="Huang E."/>
            <person name="Barry K."/>
            <person name="Lindquist E."/>
            <person name="Shapiro H."/>
            <person name="Bruce D."/>
            <person name="Schmutz J."/>
            <person name="Salamov A."/>
            <person name="Fey P."/>
            <person name="Gaudet P."/>
            <person name="Anjard C."/>
            <person name="Babu M.M."/>
            <person name="Basu S."/>
            <person name="Bushmanova Y."/>
            <person name="van der Wel H."/>
            <person name="Katoh-Kurasawa M."/>
            <person name="Dinh C."/>
            <person name="Coutinho P.M."/>
            <person name="Saito T."/>
            <person name="Elias M."/>
            <person name="Schaap P."/>
            <person name="Kay R.R."/>
            <person name="Henrissat B."/>
            <person name="Eichinger L."/>
            <person name="Rivero F."/>
            <person name="Putnam N.H."/>
            <person name="West C.M."/>
            <person name="Loomis W.F."/>
            <person name="Chisholm R.L."/>
            <person name="Shaulsky G."/>
            <person name="Strassmann J.E."/>
            <person name="Queller D.C."/>
            <person name="Kuspa A."/>
            <person name="Grigoriev I.V."/>
        </authorList>
    </citation>
    <scope>NUCLEOTIDE SEQUENCE [LARGE SCALE GENOMIC DNA]</scope>
    <source>
        <strain evidence="6">QSDP1</strain>
    </source>
</reference>
<dbReference type="VEuPathDB" id="AmoebaDB:DICPUDRAFT_50500"/>
<feature type="repeat" description="WD" evidence="3">
    <location>
        <begin position="498"/>
        <end position="537"/>
    </location>
</feature>
<evidence type="ECO:0000313" key="6">
    <source>
        <dbReference type="Proteomes" id="UP000001064"/>
    </source>
</evidence>
<dbReference type="InterPro" id="IPR001680">
    <property type="entry name" value="WD40_rpt"/>
</dbReference>
<keyword evidence="1 3" id="KW-0853">WD repeat</keyword>
<dbReference type="Gene3D" id="2.130.10.10">
    <property type="entry name" value="YVTN repeat-like/Quinoprotein amine dehydrogenase"/>
    <property type="match status" value="2"/>
</dbReference>
<dbReference type="PROSITE" id="PS00678">
    <property type="entry name" value="WD_REPEATS_1"/>
    <property type="match status" value="2"/>
</dbReference>
<feature type="repeat" description="WD" evidence="3">
    <location>
        <begin position="390"/>
        <end position="412"/>
    </location>
</feature>
<dbReference type="OMA" id="EVWQLEM"/>
<sequence length="573" mass="66063">MATIAKARENNIFNNNNNNNIDDNNIENNPDSSSKIDIENKTIKNNKQNNMNYNNSDSNSLNKITIFDIPIEILFHIFTIENNVNYYNISSPIQINCRNINHNNNDLSINYNSYNKKQVIKMIINFSMTCKYFENIFQDDRFWFKSYKDYFSNYSLIDIDRKCLSSSNYTPISLSSSTTPTNISPALLPSSSSSSIEKPITNNNDNHIIIKNHHQQHDDKIKFNEGFNKSISIDDNDNENNINSNYKTNDNSNSINKEGLEEILNINYRVNLSWKNRFIKRNHPWNLHNLSLKKEIQQNKGITSLEVDNNYLFSGSHDTNINLYSLDDLKSKQVFKGHESTIWALKSDGKRLYSGSNDHTIRIWDLKSNQCKSIIRDRTKIFSIAIKDKLIVSSSDNNIKVWNRKSQQLVTTLRGHNGGINTIELKDQNLYSGSSDGSVGVWDLNQMKIVTNRIDPVDKILSLKLVNTNTLVTGSQNCQIKFWDLRQSHRDSPIVSLLNAHKWEVWQLEMCGGYLFSGSFDHTIKVWSLNNFQNLKTISSHRSYIHALTSSSFNLFSGSADKFIKIWKSDDII</sequence>
<dbReference type="eggNOG" id="KOG0274">
    <property type="taxonomic scope" value="Eukaryota"/>
</dbReference>
<dbReference type="InterPro" id="IPR050995">
    <property type="entry name" value="WD-F-box_domain-protein"/>
</dbReference>
<gene>
    <name evidence="5" type="ORF">DICPUDRAFT_50500</name>
</gene>
<dbReference type="OrthoDB" id="538223at2759"/>
<dbReference type="InterPro" id="IPR020472">
    <property type="entry name" value="WD40_PAC1"/>
</dbReference>
<dbReference type="PANTHER" id="PTHR14604:SF4">
    <property type="entry name" value="F-BOX DOMAIN-CONTAINING PROTEIN"/>
    <property type="match status" value="1"/>
</dbReference>
<dbReference type="InParanoid" id="F0ZYQ1"/>
<proteinExistence type="predicted"/>
<dbReference type="AlphaFoldDB" id="F0ZYQ1"/>
<feature type="region of interest" description="Disordered" evidence="4">
    <location>
        <begin position="8"/>
        <end position="33"/>
    </location>
</feature>
<name>F0ZYQ1_DICPU</name>
<dbReference type="InterPro" id="IPR015943">
    <property type="entry name" value="WD40/YVTN_repeat-like_dom_sf"/>
</dbReference>
<dbReference type="Pfam" id="PF00400">
    <property type="entry name" value="WD40"/>
    <property type="match status" value="4"/>
</dbReference>
<evidence type="ECO:0000313" key="5">
    <source>
        <dbReference type="EMBL" id="EGC30916.1"/>
    </source>
</evidence>